<keyword evidence="1" id="KW-0472">Membrane</keyword>
<proteinExistence type="predicted"/>
<evidence type="ECO:0000256" key="1">
    <source>
        <dbReference type="SAM" id="Phobius"/>
    </source>
</evidence>
<name>A0AA86VHR8_9EUKA</name>
<accession>A0AA86VHR8</accession>
<reference evidence="3 4" key="2">
    <citation type="submission" date="2024-07" db="EMBL/GenBank/DDBJ databases">
        <authorList>
            <person name="Akdeniz Z."/>
        </authorList>
    </citation>
    <scope>NUCLEOTIDE SEQUENCE [LARGE SCALE GENOMIC DNA]</scope>
</reference>
<gene>
    <name evidence="3" type="ORF">HINF_LOCUS30020</name>
    <name evidence="2" type="ORF">HINF_LOCUS54693</name>
</gene>
<organism evidence="2">
    <name type="scientific">Hexamita inflata</name>
    <dbReference type="NCBI Taxonomy" id="28002"/>
    <lineage>
        <taxon>Eukaryota</taxon>
        <taxon>Metamonada</taxon>
        <taxon>Diplomonadida</taxon>
        <taxon>Hexamitidae</taxon>
        <taxon>Hexamitinae</taxon>
        <taxon>Hexamita</taxon>
    </lineage>
</organism>
<dbReference type="EMBL" id="CATOUU010001010">
    <property type="protein sequence ID" value="CAI9967048.1"/>
    <property type="molecule type" value="Genomic_DNA"/>
</dbReference>
<evidence type="ECO:0000313" key="2">
    <source>
        <dbReference type="EMBL" id="CAI9967048.1"/>
    </source>
</evidence>
<keyword evidence="4" id="KW-1185">Reference proteome</keyword>
<evidence type="ECO:0000313" key="4">
    <source>
        <dbReference type="Proteomes" id="UP001642409"/>
    </source>
</evidence>
<protein>
    <submittedName>
        <fullName evidence="3">Hypothetical_protein</fullName>
    </submittedName>
</protein>
<reference evidence="2" key="1">
    <citation type="submission" date="2023-06" db="EMBL/GenBank/DDBJ databases">
        <authorList>
            <person name="Kurt Z."/>
        </authorList>
    </citation>
    <scope>NUCLEOTIDE SEQUENCE</scope>
</reference>
<dbReference type="EMBL" id="CAXDID020000097">
    <property type="protein sequence ID" value="CAL6025182.1"/>
    <property type="molecule type" value="Genomic_DNA"/>
</dbReference>
<feature type="transmembrane region" description="Helical" evidence="1">
    <location>
        <begin position="76"/>
        <end position="98"/>
    </location>
</feature>
<dbReference type="AlphaFoldDB" id="A0AA86VHR8"/>
<evidence type="ECO:0000313" key="3">
    <source>
        <dbReference type="EMBL" id="CAL6025182.1"/>
    </source>
</evidence>
<dbReference type="Proteomes" id="UP001642409">
    <property type="component" value="Unassembled WGS sequence"/>
</dbReference>
<sequence length="108" mass="12583">MYSEIGHDYVLDIRGQIEYPNTEQIYCFSYELNESQSTVYNKLIVENNLSGVISMYGSQTAITEIQFTDEKVKTNFVYVAVFSAVFVCAVWFSLTMYFEIRPRPIVFK</sequence>
<comment type="caution">
    <text evidence="2">The sequence shown here is derived from an EMBL/GenBank/DDBJ whole genome shotgun (WGS) entry which is preliminary data.</text>
</comment>
<keyword evidence="1" id="KW-0812">Transmembrane</keyword>
<keyword evidence="1" id="KW-1133">Transmembrane helix</keyword>